<reference evidence="1 2" key="1">
    <citation type="journal article" date="2015" name="Sci. Rep.">
        <title>The power of single molecule real-time sequencing technology in the de novo assembly of a eukaryotic genome.</title>
        <authorList>
            <person name="Sakai H."/>
            <person name="Naito K."/>
            <person name="Ogiso-Tanaka E."/>
            <person name="Takahashi Y."/>
            <person name="Iseki K."/>
            <person name="Muto C."/>
            <person name="Satou K."/>
            <person name="Teruya K."/>
            <person name="Shiroma A."/>
            <person name="Shimoji M."/>
            <person name="Hirano T."/>
            <person name="Itoh T."/>
            <person name="Kaga A."/>
            <person name="Tomooka N."/>
        </authorList>
    </citation>
    <scope>NUCLEOTIDE SEQUENCE [LARGE SCALE GENOMIC DNA]</scope>
    <source>
        <strain evidence="2">cv. Shumari</strain>
    </source>
</reference>
<gene>
    <name evidence="1" type="primary">Vigan.03G082100</name>
    <name evidence="1" type="ORF">VIGAN_03082100</name>
</gene>
<organism evidence="1 2">
    <name type="scientific">Vigna angularis var. angularis</name>
    <dbReference type="NCBI Taxonomy" id="157739"/>
    <lineage>
        <taxon>Eukaryota</taxon>
        <taxon>Viridiplantae</taxon>
        <taxon>Streptophyta</taxon>
        <taxon>Embryophyta</taxon>
        <taxon>Tracheophyta</taxon>
        <taxon>Spermatophyta</taxon>
        <taxon>Magnoliopsida</taxon>
        <taxon>eudicotyledons</taxon>
        <taxon>Gunneridae</taxon>
        <taxon>Pentapetalae</taxon>
        <taxon>rosids</taxon>
        <taxon>fabids</taxon>
        <taxon>Fabales</taxon>
        <taxon>Fabaceae</taxon>
        <taxon>Papilionoideae</taxon>
        <taxon>50 kb inversion clade</taxon>
        <taxon>NPAAA clade</taxon>
        <taxon>indigoferoid/millettioid clade</taxon>
        <taxon>Phaseoleae</taxon>
        <taxon>Vigna</taxon>
    </lineage>
</organism>
<name>A0A0S3RKR6_PHAAN</name>
<evidence type="ECO:0000313" key="1">
    <source>
        <dbReference type="EMBL" id="BAT81156.1"/>
    </source>
</evidence>
<proteinExistence type="predicted"/>
<dbReference type="EMBL" id="AP015036">
    <property type="protein sequence ID" value="BAT81156.1"/>
    <property type="molecule type" value="Genomic_DNA"/>
</dbReference>
<sequence length="82" mass="9384">MNKTVLTISYMHSNQSAKSNFHPIWKVFEFRSLPIFNKSISPFDKATFPPAEHGHFMHKSYLGKPGTHSHSSLTDHTRVVIC</sequence>
<accession>A0A0S3RKR6</accession>
<keyword evidence="2" id="KW-1185">Reference proteome</keyword>
<dbReference type="Proteomes" id="UP000291084">
    <property type="component" value="Chromosome 3"/>
</dbReference>
<evidence type="ECO:0000313" key="2">
    <source>
        <dbReference type="Proteomes" id="UP000291084"/>
    </source>
</evidence>
<protein>
    <submittedName>
        <fullName evidence="1">Uncharacterized protein</fullName>
    </submittedName>
</protein>
<dbReference type="AlphaFoldDB" id="A0A0S3RKR6"/>